<evidence type="ECO:0000256" key="1">
    <source>
        <dbReference type="ARBA" id="ARBA00022857"/>
    </source>
</evidence>
<name>A0A932M229_UNCTE</name>
<dbReference type="InterPro" id="IPR036291">
    <property type="entry name" value="NAD(P)-bd_dom_sf"/>
</dbReference>
<keyword evidence="1" id="KW-0521">NADP</keyword>
<dbReference type="EMBL" id="JACPSX010000201">
    <property type="protein sequence ID" value="MBI3015476.1"/>
    <property type="molecule type" value="Genomic_DNA"/>
</dbReference>
<evidence type="ECO:0000256" key="2">
    <source>
        <dbReference type="ARBA" id="ARBA00023277"/>
    </source>
</evidence>
<dbReference type="Gene3D" id="3.40.50.720">
    <property type="entry name" value="NAD(P)-binding Rossmann-like Domain"/>
    <property type="match status" value="1"/>
</dbReference>
<feature type="domain" description="NAD-dependent epimerase/dehydratase" evidence="3">
    <location>
        <begin position="3"/>
        <end position="245"/>
    </location>
</feature>
<protein>
    <submittedName>
        <fullName evidence="4">NAD-dependent epimerase/dehydratase family protein</fullName>
    </submittedName>
</protein>
<gene>
    <name evidence="4" type="ORF">HYY65_10535</name>
</gene>
<reference evidence="4" key="1">
    <citation type="submission" date="2020-07" db="EMBL/GenBank/DDBJ databases">
        <title>Huge and variable diversity of episymbiotic CPR bacteria and DPANN archaea in groundwater ecosystems.</title>
        <authorList>
            <person name="He C.Y."/>
            <person name="Keren R."/>
            <person name="Whittaker M."/>
            <person name="Farag I.F."/>
            <person name="Doudna J."/>
            <person name="Cate J.H.D."/>
            <person name="Banfield J.F."/>
        </authorList>
    </citation>
    <scope>NUCLEOTIDE SEQUENCE</scope>
    <source>
        <strain evidence="4">NC_groundwater_717_Ag_S-0.2um_59_8</strain>
    </source>
</reference>
<evidence type="ECO:0000259" key="3">
    <source>
        <dbReference type="Pfam" id="PF01370"/>
    </source>
</evidence>
<comment type="caution">
    <text evidence="4">The sequence shown here is derived from an EMBL/GenBank/DDBJ whole genome shotgun (WGS) entry which is preliminary data.</text>
</comment>
<proteinExistence type="predicted"/>
<dbReference type="Pfam" id="PF01370">
    <property type="entry name" value="Epimerase"/>
    <property type="match status" value="1"/>
</dbReference>
<dbReference type="InterPro" id="IPR001509">
    <property type="entry name" value="Epimerase_deHydtase"/>
</dbReference>
<dbReference type="Proteomes" id="UP000741360">
    <property type="component" value="Unassembled WGS sequence"/>
</dbReference>
<keyword evidence="2" id="KW-0119">Carbohydrate metabolism</keyword>
<sequence>MKVLITGGTGVNGAATSRLLVSEGMRPVLMDNRMDLSLIGDIKDKVDLLEGDVTDFQALEKMVADYRITHIAHLAALMPEPAEENPRLAMRVGVDGTLNILEVARAHKISRIVFTSSKAVYGEMVGDFGEPRFLPVTEDHPKRPADLYGVIKVCCEELGQYYWETYGVEFVALRFSTIYGPGKEARHGALSFYGQLIEKTQAGEPWVIPQGGDQRNDAVYVGDVARSIFLALKAENLNRWVFNVGTGRGSTPREFLAVLKSLFPNEPLYDVDRGVRDYVNTIMRLRA</sequence>
<evidence type="ECO:0000313" key="4">
    <source>
        <dbReference type="EMBL" id="MBI3015476.1"/>
    </source>
</evidence>
<dbReference type="PANTHER" id="PTHR43103">
    <property type="entry name" value="NUCLEOSIDE-DIPHOSPHATE-SUGAR EPIMERASE"/>
    <property type="match status" value="1"/>
</dbReference>
<dbReference type="PANTHER" id="PTHR43103:SF3">
    <property type="entry name" value="ADP-L-GLYCERO-D-MANNO-HEPTOSE-6-EPIMERASE"/>
    <property type="match status" value="1"/>
</dbReference>
<organism evidence="4 5">
    <name type="scientific">Tectimicrobiota bacterium</name>
    <dbReference type="NCBI Taxonomy" id="2528274"/>
    <lineage>
        <taxon>Bacteria</taxon>
        <taxon>Pseudomonadati</taxon>
        <taxon>Nitrospinota/Tectimicrobiota group</taxon>
        <taxon>Candidatus Tectimicrobiota</taxon>
    </lineage>
</organism>
<dbReference type="SUPFAM" id="SSF51735">
    <property type="entry name" value="NAD(P)-binding Rossmann-fold domains"/>
    <property type="match status" value="1"/>
</dbReference>
<evidence type="ECO:0000313" key="5">
    <source>
        <dbReference type="Proteomes" id="UP000741360"/>
    </source>
</evidence>
<accession>A0A932M229</accession>
<dbReference type="AlphaFoldDB" id="A0A932M229"/>